<dbReference type="SUPFAM" id="SSF56219">
    <property type="entry name" value="DNase I-like"/>
    <property type="match status" value="1"/>
</dbReference>
<dbReference type="InterPro" id="IPR046985">
    <property type="entry name" value="IP5"/>
</dbReference>
<dbReference type="RefSeq" id="XP_073999571.1">
    <property type="nucleotide sequence ID" value="XM_074143470.1"/>
</dbReference>
<dbReference type="AlphaFoldDB" id="T1HZP0"/>
<dbReference type="EnsemblMetazoa" id="RPRC009510-RA">
    <property type="protein sequence ID" value="RPRC009510-PA"/>
    <property type="gene ID" value="RPRC009510"/>
</dbReference>
<dbReference type="GeneID" id="141461968"/>
<dbReference type="PANTHER" id="PTHR11200">
    <property type="entry name" value="INOSITOL 5-PHOSPHATASE"/>
    <property type="match status" value="1"/>
</dbReference>
<dbReference type="STRING" id="13249.T1HZP0"/>
<protein>
    <submittedName>
        <fullName evidence="2">IPPc domain-containing protein</fullName>
    </submittedName>
</protein>
<dbReference type="VEuPathDB" id="VectorBase:RPRC009510"/>
<dbReference type="InterPro" id="IPR000300">
    <property type="entry name" value="IPPc"/>
</dbReference>
<organism evidence="2 3">
    <name type="scientific">Rhodnius prolixus</name>
    <name type="common">Triatomid bug</name>
    <dbReference type="NCBI Taxonomy" id="13249"/>
    <lineage>
        <taxon>Eukaryota</taxon>
        <taxon>Metazoa</taxon>
        <taxon>Ecdysozoa</taxon>
        <taxon>Arthropoda</taxon>
        <taxon>Hexapoda</taxon>
        <taxon>Insecta</taxon>
        <taxon>Pterygota</taxon>
        <taxon>Neoptera</taxon>
        <taxon>Paraneoptera</taxon>
        <taxon>Hemiptera</taxon>
        <taxon>Heteroptera</taxon>
        <taxon>Panheteroptera</taxon>
        <taxon>Cimicomorpha</taxon>
        <taxon>Reduviidae</taxon>
        <taxon>Triatominae</taxon>
        <taxon>Rhodnius</taxon>
    </lineage>
</organism>
<dbReference type="PANTHER" id="PTHR11200:SF275">
    <property type="entry name" value="LD06095P"/>
    <property type="match status" value="1"/>
</dbReference>
<evidence type="ECO:0000313" key="3">
    <source>
        <dbReference type="Proteomes" id="UP000015103"/>
    </source>
</evidence>
<dbReference type="GO" id="GO:0046856">
    <property type="term" value="P:phosphatidylinositol dephosphorylation"/>
    <property type="evidence" value="ECO:0007669"/>
    <property type="project" value="InterPro"/>
</dbReference>
<dbReference type="HOGENOM" id="CLU_799734_0_0_1"/>
<dbReference type="InParanoid" id="T1HZP0"/>
<dbReference type="Gene3D" id="3.60.10.10">
    <property type="entry name" value="Endonuclease/exonuclease/phosphatase"/>
    <property type="match status" value="1"/>
</dbReference>
<evidence type="ECO:0000259" key="1">
    <source>
        <dbReference type="SMART" id="SM00128"/>
    </source>
</evidence>
<dbReference type="OMA" id="ADISRCI"/>
<evidence type="ECO:0000313" key="2">
    <source>
        <dbReference type="EnsemblMetazoa" id="RPRC009510-PA"/>
    </source>
</evidence>
<keyword evidence="3" id="KW-1185">Reference proteome</keyword>
<dbReference type="GO" id="GO:0004439">
    <property type="term" value="F:phosphatidylinositol-4,5-bisphosphate 5-phosphatase activity"/>
    <property type="evidence" value="ECO:0007669"/>
    <property type="project" value="TreeGrafter"/>
</dbReference>
<dbReference type="SMART" id="SM00128">
    <property type="entry name" value="IPPc"/>
    <property type="match status" value="1"/>
</dbReference>
<sequence>MKVLILLVFCIIPLASVGLGVKERDFTIHVATWNVNGRKPSCISKLLGQNSVDNDKLPDMVIIGLQEVTTSPVQALSNFIAGERWSKAIKDNLGGKYKKIESVALLGMILNVFLKSDSAWALEDAEVEREMTGLAGLYGNKGGVFMKFKLHGQKFCIVNAHFHAHDEGLSYRIQDYKEVNNGREEFCYVSSDYIFWLGDLNFRIQEKDEYSAQKIYRMIQDKQLAALYQQDQLKIAKDSGKIFRGYQEASIKFAPTFKLVVDSGTYNLIRRPSWTDRVLYKSETQKTITTEVYESLESCTGSDHYPVLARYQIKVNDGKK</sequence>
<dbReference type="InterPro" id="IPR036691">
    <property type="entry name" value="Endo/exonu/phosph_ase_sf"/>
</dbReference>
<name>T1HZP0_RHOPR</name>
<dbReference type="EMBL" id="ACPB03022709">
    <property type="status" value="NOT_ANNOTATED_CDS"/>
    <property type="molecule type" value="Genomic_DNA"/>
</dbReference>
<accession>T1HZP0</accession>
<dbReference type="eggNOG" id="KOG0565">
    <property type="taxonomic scope" value="Eukaryota"/>
</dbReference>
<dbReference type="FunCoup" id="T1HZP0">
    <property type="interactions" value="1275"/>
</dbReference>
<feature type="domain" description="Inositol polyphosphate-related phosphatase" evidence="1">
    <location>
        <begin position="24"/>
        <end position="319"/>
    </location>
</feature>
<dbReference type="Pfam" id="PF22669">
    <property type="entry name" value="Exo_endo_phos2"/>
    <property type="match status" value="1"/>
</dbReference>
<dbReference type="Proteomes" id="UP000015103">
    <property type="component" value="Unassembled WGS sequence"/>
</dbReference>
<reference evidence="2" key="1">
    <citation type="submission" date="2015-05" db="UniProtKB">
        <authorList>
            <consortium name="EnsemblMetazoa"/>
        </authorList>
    </citation>
    <scope>IDENTIFICATION</scope>
</reference>
<proteinExistence type="predicted"/>